<proteinExistence type="inferred from homology"/>
<dbReference type="AlphaFoldDB" id="F2N7E4"/>
<evidence type="ECO:0000256" key="1">
    <source>
        <dbReference type="ARBA" id="ARBA00010838"/>
    </source>
</evidence>
<dbReference type="SUPFAM" id="SSF51445">
    <property type="entry name" value="(Trans)glycosidases"/>
    <property type="match status" value="1"/>
</dbReference>
<accession>F2N7E4</accession>
<evidence type="ECO:0000313" key="9">
    <source>
        <dbReference type="Proteomes" id="UP000006851"/>
    </source>
</evidence>
<keyword evidence="9" id="KW-1185">Reference proteome</keyword>
<dbReference type="STRING" id="700015.Corgl_0502"/>
<organism evidence="8 9">
    <name type="scientific">Coriobacterium glomerans (strain ATCC 49209 / DSM 20642 / JCM 10262 / PW2)</name>
    <dbReference type="NCBI Taxonomy" id="700015"/>
    <lineage>
        <taxon>Bacteria</taxon>
        <taxon>Bacillati</taxon>
        <taxon>Actinomycetota</taxon>
        <taxon>Coriobacteriia</taxon>
        <taxon>Coriobacteriales</taxon>
        <taxon>Coriobacteriaceae</taxon>
        <taxon>Coriobacterium</taxon>
    </lineage>
</organism>
<evidence type="ECO:0000256" key="4">
    <source>
        <dbReference type="ARBA" id="ARBA00023295"/>
    </source>
</evidence>
<dbReference type="InterPro" id="IPR033132">
    <property type="entry name" value="GH_1_N_CS"/>
</dbReference>
<dbReference type="Proteomes" id="UP000006851">
    <property type="component" value="Chromosome"/>
</dbReference>
<keyword evidence="3 7" id="KW-0378">Hydrolase</keyword>
<keyword evidence="4 7" id="KW-0326">Glycosidase</keyword>
<dbReference type="InterPro" id="IPR017853">
    <property type="entry name" value="GH"/>
</dbReference>
<dbReference type="OrthoDB" id="3182512at2"/>
<evidence type="ECO:0000256" key="5">
    <source>
        <dbReference type="PROSITE-ProRule" id="PRU10055"/>
    </source>
</evidence>
<dbReference type="GO" id="GO:0016052">
    <property type="term" value="P:carbohydrate catabolic process"/>
    <property type="evidence" value="ECO:0007669"/>
    <property type="project" value="TreeGrafter"/>
</dbReference>
<dbReference type="GO" id="GO:0005829">
    <property type="term" value="C:cytosol"/>
    <property type="evidence" value="ECO:0007669"/>
    <property type="project" value="TreeGrafter"/>
</dbReference>
<evidence type="ECO:0000256" key="2">
    <source>
        <dbReference type="ARBA" id="ARBA00012744"/>
    </source>
</evidence>
<dbReference type="eggNOG" id="COG2723">
    <property type="taxonomic scope" value="Bacteria"/>
</dbReference>
<dbReference type="Gene3D" id="3.20.20.80">
    <property type="entry name" value="Glycosidases"/>
    <property type="match status" value="1"/>
</dbReference>
<dbReference type="PANTHER" id="PTHR10353:SF36">
    <property type="entry name" value="LP05116P"/>
    <property type="match status" value="1"/>
</dbReference>
<dbReference type="GO" id="GO:0008422">
    <property type="term" value="F:beta-glucosidase activity"/>
    <property type="evidence" value="ECO:0007669"/>
    <property type="project" value="UniProtKB-EC"/>
</dbReference>
<gene>
    <name evidence="8" type="ordered locus">Corgl_0502</name>
</gene>
<evidence type="ECO:0000313" key="8">
    <source>
        <dbReference type="EMBL" id="AEB06619.1"/>
    </source>
</evidence>
<reference evidence="9" key="1">
    <citation type="journal article" date="2013" name="Stand. Genomic Sci.">
        <title>Complete genome sequence of Coriobacterium glomerans type strain (PW2(T)) from the midgut of Pyrrhocoris apterus L. (red soldier bug).</title>
        <authorList>
            <person name="Stackebrandt E."/>
            <person name="Zeytun A."/>
            <person name="Lapidus A."/>
            <person name="Nolan M."/>
            <person name="Lucas S."/>
            <person name="Hammon N."/>
            <person name="Deshpande S."/>
            <person name="Cheng J.F."/>
            <person name="Tapia R."/>
            <person name="Goodwin L.A."/>
            <person name="Pitluck S."/>
            <person name="Liolios K."/>
            <person name="Pagani I."/>
            <person name="Ivanova N."/>
            <person name="Mavromatis K."/>
            <person name="Mikhailova N."/>
            <person name="Huntemann M."/>
            <person name="Pati A."/>
            <person name="Chen A."/>
            <person name="Palaniappan K."/>
            <person name="Chang Y.J."/>
            <person name="Land M."/>
            <person name="Hauser L."/>
            <person name="Rohde M."/>
            <person name="Pukall R."/>
            <person name="Goker M."/>
            <person name="Detter J.C."/>
            <person name="Woyke T."/>
            <person name="Bristow J."/>
            <person name="Eisen J.A."/>
            <person name="Markowitz V."/>
            <person name="Hugenholtz P."/>
            <person name="Kyrpides N.C."/>
            <person name="Klenk H.P."/>
        </authorList>
    </citation>
    <scope>NUCLEOTIDE SEQUENCE</scope>
    <source>
        <strain evidence="9">ATCC 49209 / DSM 20642 / JCM 10262 / PW2</strain>
    </source>
</reference>
<feature type="active site" description="Nucleophile" evidence="5">
    <location>
        <position position="368"/>
    </location>
</feature>
<dbReference type="InterPro" id="IPR001360">
    <property type="entry name" value="Glyco_hydro_1"/>
</dbReference>
<evidence type="ECO:0000256" key="6">
    <source>
        <dbReference type="RuleBase" id="RU003690"/>
    </source>
</evidence>
<dbReference type="InterPro" id="IPR018120">
    <property type="entry name" value="Glyco_hydro_1_AS"/>
</dbReference>
<dbReference type="EC" id="3.2.1.21" evidence="2"/>
<dbReference type="KEGG" id="cgo:Corgl_0502"/>
<dbReference type="FunFam" id="3.20.20.80:FF:000004">
    <property type="entry name" value="Beta-glucosidase 6-phospho-beta-glucosidase"/>
    <property type="match status" value="1"/>
</dbReference>
<evidence type="ECO:0000256" key="3">
    <source>
        <dbReference type="ARBA" id="ARBA00022801"/>
    </source>
</evidence>
<protein>
    <recommendedName>
        <fullName evidence="2">beta-glucosidase</fullName>
        <ecNumber evidence="2">3.2.1.21</ecNumber>
    </recommendedName>
</protein>
<dbReference type="PRINTS" id="PR00131">
    <property type="entry name" value="GLHYDRLASE1"/>
</dbReference>
<dbReference type="Pfam" id="PF00232">
    <property type="entry name" value="Glyco_hydro_1"/>
    <property type="match status" value="1"/>
</dbReference>
<evidence type="ECO:0000256" key="7">
    <source>
        <dbReference type="RuleBase" id="RU004468"/>
    </source>
</evidence>
<dbReference type="HOGENOM" id="CLU_001859_0_1_11"/>
<dbReference type="RefSeq" id="WP_013708362.1">
    <property type="nucleotide sequence ID" value="NC_015389.1"/>
</dbReference>
<dbReference type="PROSITE" id="PS00653">
    <property type="entry name" value="GLYCOSYL_HYDROL_F1_2"/>
    <property type="match status" value="1"/>
</dbReference>
<name>F2N7E4_CORGP</name>
<dbReference type="EMBL" id="CP002628">
    <property type="protein sequence ID" value="AEB06619.1"/>
    <property type="molecule type" value="Genomic_DNA"/>
</dbReference>
<dbReference type="PANTHER" id="PTHR10353">
    <property type="entry name" value="GLYCOSYL HYDROLASE"/>
    <property type="match status" value="1"/>
</dbReference>
<dbReference type="PROSITE" id="PS00572">
    <property type="entry name" value="GLYCOSYL_HYDROL_F1_1"/>
    <property type="match status" value="1"/>
</dbReference>
<comment type="similarity">
    <text evidence="1 6">Belongs to the glycosyl hydrolase 1 family.</text>
</comment>
<sequence length="464" mass="53540">MNARSPFFWGSATASYQCEGAWNEAGKAESLWDRYLHEAHLENGDVASDHYHRYREDIELMAKGNQNAYRFSLSWPRIILNREGDVNEAGVEFYSRVVDACLEFGIEPYVTLYHWDLPQYWQDEGGWLNPAVADAYVRFARVCFDRLGDRVRYWATFNEPKWFVASGYLIGNYPPGLNDPQLAIRAAFNVMYASACCVQVFRDGRFQGEIGIVHSFSPVDGIDETLETRIAMRYADNYCNNWIMDTAAKGEIPIDLLADLNKRYDLSFMSSRQLDVIADNTVDFLGLNYYSRTLVKPYTRGETSIVVNNTGASFKEKPRVVLKDWFEQVLDDPGMEVTAWGTEIYPDGLRRGLLDVYNRYHLPIYVTENGIGVVEEINAEPIDDEYRISFMRSHIEAIKAAMHEGADVRGYFAWSSFDLYSWKNGCEKRYGLIGVDFDRDLRRIPKKSFGWYRDFIARESTAEK</sequence>